<protein>
    <submittedName>
        <fullName evidence="1">Uncharacterized protein</fullName>
    </submittedName>
</protein>
<proteinExistence type="predicted"/>
<name>A0A0A9F6T1_ARUDO</name>
<dbReference type="EMBL" id="GBRH01193918">
    <property type="protein sequence ID" value="JAE03978.1"/>
    <property type="molecule type" value="Transcribed_RNA"/>
</dbReference>
<reference evidence="1" key="2">
    <citation type="journal article" date="2015" name="Data Brief">
        <title>Shoot transcriptome of the giant reed, Arundo donax.</title>
        <authorList>
            <person name="Barrero R.A."/>
            <person name="Guerrero F.D."/>
            <person name="Moolhuijzen P."/>
            <person name="Goolsby J.A."/>
            <person name="Tidwell J."/>
            <person name="Bellgard S.E."/>
            <person name="Bellgard M.I."/>
        </authorList>
    </citation>
    <scope>NUCLEOTIDE SEQUENCE</scope>
    <source>
        <tissue evidence="1">Shoot tissue taken approximately 20 cm above the soil surface</tissue>
    </source>
</reference>
<sequence>MFFLASSMLPRTVASVLR</sequence>
<dbReference type="EMBL" id="GBRH01236032">
    <property type="protein sequence ID" value="JAD61863.1"/>
    <property type="molecule type" value="Transcribed_RNA"/>
</dbReference>
<reference evidence="1" key="1">
    <citation type="submission" date="2014-09" db="EMBL/GenBank/DDBJ databases">
        <authorList>
            <person name="Magalhaes I.L.F."/>
            <person name="Oliveira U."/>
            <person name="Santos F.R."/>
            <person name="Vidigal T.H.D.A."/>
            <person name="Brescovit A.D."/>
            <person name="Santos A.J."/>
        </authorList>
    </citation>
    <scope>NUCLEOTIDE SEQUENCE</scope>
    <source>
        <tissue evidence="1">Shoot tissue taken approximately 20 cm above the soil surface</tissue>
    </source>
</reference>
<accession>A0A0A9F6T1</accession>
<organism evidence="1">
    <name type="scientific">Arundo donax</name>
    <name type="common">Giant reed</name>
    <name type="synonym">Donax arundinaceus</name>
    <dbReference type="NCBI Taxonomy" id="35708"/>
    <lineage>
        <taxon>Eukaryota</taxon>
        <taxon>Viridiplantae</taxon>
        <taxon>Streptophyta</taxon>
        <taxon>Embryophyta</taxon>
        <taxon>Tracheophyta</taxon>
        <taxon>Spermatophyta</taxon>
        <taxon>Magnoliopsida</taxon>
        <taxon>Liliopsida</taxon>
        <taxon>Poales</taxon>
        <taxon>Poaceae</taxon>
        <taxon>PACMAD clade</taxon>
        <taxon>Arundinoideae</taxon>
        <taxon>Arundineae</taxon>
        <taxon>Arundo</taxon>
    </lineage>
</organism>
<evidence type="ECO:0000313" key="1">
    <source>
        <dbReference type="EMBL" id="JAE03978.1"/>
    </source>
</evidence>
<dbReference type="AlphaFoldDB" id="A0A0A9F6T1"/>